<gene>
    <name evidence="2" type="ORF">ABT384_43220</name>
</gene>
<name>A0ABV1Y6C9_9ACTN</name>
<proteinExistence type="predicted"/>
<feature type="domain" description="DUF397" evidence="1">
    <location>
        <begin position="8"/>
        <end position="62"/>
    </location>
</feature>
<dbReference type="Pfam" id="PF04149">
    <property type="entry name" value="DUF397"/>
    <property type="match status" value="1"/>
</dbReference>
<dbReference type="EMBL" id="JBEPFB010000032">
    <property type="protein sequence ID" value="MER7379417.1"/>
    <property type="molecule type" value="Genomic_DNA"/>
</dbReference>
<organism evidence="2 3">
    <name type="scientific">Streptomyces lanatus</name>
    <dbReference type="NCBI Taxonomy" id="66900"/>
    <lineage>
        <taxon>Bacteria</taxon>
        <taxon>Bacillati</taxon>
        <taxon>Actinomycetota</taxon>
        <taxon>Actinomycetes</taxon>
        <taxon>Kitasatosporales</taxon>
        <taxon>Streptomycetaceae</taxon>
        <taxon>Streptomyces</taxon>
    </lineage>
</organism>
<evidence type="ECO:0000313" key="3">
    <source>
        <dbReference type="Proteomes" id="UP001486207"/>
    </source>
</evidence>
<accession>A0ABV1Y6C9</accession>
<sequence length="64" mass="6949">MIRGASELAWFKSSYSGGNNGESCVEIAVAPRTVHVRDSKYRDSSPRLALAPQAWAAFVTHAAR</sequence>
<comment type="caution">
    <text evidence="2">The sequence shown here is derived from an EMBL/GenBank/DDBJ whole genome shotgun (WGS) entry which is preliminary data.</text>
</comment>
<dbReference type="RefSeq" id="WP_190075964.1">
    <property type="nucleotide sequence ID" value="NZ_BNBM01000030.1"/>
</dbReference>
<keyword evidence="3" id="KW-1185">Reference proteome</keyword>
<dbReference type="Proteomes" id="UP001486207">
    <property type="component" value="Unassembled WGS sequence"/>
</dbReference>
<dbReference type="InterPro" id="IPR007278">
    <property type="entry name" value="DUF397"/>
</dbReference>
<reference evidence="2 3" key="1">
    <citation type="submission" date="2024-06" db="EMBL/GenBank/DDBJ databases">
        <title>The Natural Products Discovery Center: Release of the First 8490 Sequenced Strains for Exploring Actinobacteria Biosynthetic Diversity.</title>
        <authorList>
            <person name="Kalkreuter E."/>
            <person name="Kautsar S.A."/>
            <person name="Yang D."/>
            <person name="Bader C.D."/>
            <person name="Teijaro C.N."/>
            <person name="Fluegel L."/>
            <person name="Davis C.M."/>
            <person name="Simpson J.R."/>
            <person name="Lauterbach L."/>
            <person name="Steele A.D."/>
            <person name="Gui C."/>
            <person name="Meng S."/>
            <person name="Li G."/>
            <person name="Viehrig K."/>
            <person name="Ye F."/>
            <person name="Su P."/>
            <person name="Kiefer A.F."/>
            <person name="Nichols A."/>
            <person name="Cepeda A.J."/>
            <person name="Yan W."/>
            <person name="Fan B."/>
            <person name="Jiang Y."/>
            <person name="Adhikari A."/>
            <person name="Zheng C.-J."/>
            <person name="Schuster L."/>
            <person name="Cowan T.M."/>
            <person name="Smanski M.J."/>
            <person name="Chevrette M.G."/>
            <person name="De Carvalho L.P.S."/>
            <person name="Shen B."/>
        </authorList>
    </citation>
    <scope>NUCLEOTIDE SEQUENCE [LARGE SCALE GENOMIC DNA]</scope>
    <source>
        <strain evidence="2 3">NPDC000155</strain>
    </source>
</reference>
<evidence type="ECO:0000259" key="1">
    <source>
        <dbReference type="Pfam" id="PF04149"/>
    </source>
</evidence>
<protein>
    <submittedName>
        <fullName evidence="2">DUF397 domain-containing protein</fullName>
    </submittedName>
</protein>
<evidence type="ECO:0000313" key="2">
    <source>
        <dbReference type="EMBL" id="MER7379417.1"/>
    </source>
</evidence>